<feature type="region of interest" description="Disordered" evidence="1">
    <location>
        <begin position="207"/>
        <end position="226"/>
    </location>
</feature>
<feature type="region of interest" description="Disordered" evidence="1">
    <location>
        <begin position="583"/>
        <end position="619"/>
    </location>
</feature>
<name>A0A1B6H7B1_9HEMI</name>
<organism evidence="2">
    <name type="scientific">Homalodisca liturata</name>
    <dbReference type="NCBI Taxonomy" id="320908"/>
    <lineage>
        <taxon>Eukaryota</taxon>
        <taxon>Metazoa</taxon>
        <taxon>Ecdysozoa</taxon>
        <taxon>Arthropoda</taxon>
        <taxon>Hexapoda</taxon>
        <taxon>Insecta</taxon>
        <taxon>Pterygota</taxon>
        <taxon>Neoptera</taxon>
        <taxon>Paraneoptera</taxon>
        <taxon>Hemiptera</taxon>
        <taxon>Auchenorrhyncha</taxon>
        <taxon>Membracoidea</taxon>
        <taxon>Cicadellidae</taxon>
        <taxon>Cicadellinae</taxon>
        <taxon>Proconiini</taxon>
        <taxon>Homalodisca</taxon>
    </lineage>
</organism>
<accession>A0A1B6H7B1</accession>
<feature type="compositionally biased region" description="Basic residues" evidence="1">
    <location>
        <begin position="7"/>
        <end position="16"/>
    </location>
</feature>
<sequence length="1055" mass="123895">MSFRGRYPTRFKRSGSKRQFVSERGRPFKMRYQEERGLSFKSRNVHNDPFYSRDYDKDYYHSKKGRGKDRQALGGRYLRPPKSSFSRGRYMHRDHNKRDRSSRHFQKRGNERSQSIDPHEWSDEEQFCVLSEAERSHYSGSLIEWLGSNDGEFIDQEEYFEKRSRSPIIRERFDTFSLQGSHERTFDRRSLSPLVIQTSFEKDFSNNHRTFHERRKSPSIRSRSFERNSRRSVSFEKRCRSRLRRSGSFRGNDYLSELEGSPASVHRRRSHERRRSVSNEARRCFSPISRSRKSRSPIRRSRRSKRSLDKYSLSSIEREIQYEKRRFQMLQHQKKFHEKRSESSIERFLDDCKRSIEKKSKSSDKSNCRQEKHDRSLTPERPRRFKGLDQITIERGRSFEKSPQPHNMLEEESQELSSISQPGSFESREILKDSKILKKKFELSPISQPGSFEKNEFSQMNNRLDLSPISQAESVERQESYKNQENFKKILEMSPFSDPRIIGKNKLSKKRSVSADLRLSLSPISQPGTFERMEFFKKDKTAFKELSNLSPISQDGSFEKQKVDCITDRPNSTDSMQQFLAELEESCERSRSSSARSRSSSPGCKNNITRDSYEEHNRYEGSTNKNFEISYDKYFGGYKRVHDNKHSSAQKSPKARSLDRIPYYGLSDDLSSGFEKKNKTSQNDIGYEPMIKQMGGSDMRNEPFNAYSHQFSDVSRFNDNKTAFSSKQDHPNVKQFNYNEQGAFHSESINKTASHLTVQQSQIFNVSAFLGESNQQSSSHQVQDESNINRGRELVDEKLKTSTRDVYLLNRLETSNQNIQLPNQIMDKFGIQSNNAPAQQFNQMSGELNQNSDLISRLINQFSSGKHGNTQIMETCRNITKNQEFQVILQETQKTYSFPNFDRSNQFELQNQLCGRPNSNIFNQELYHRRNQNVQFQQGLYNQYKTVPYDRQNVQHTDSSNQGHFERVFRSSIDPFSPQALGFKNNNMTFYSSIERSKQFAPFNQCNSVQKEKFFDFTAGQSSNQNLQSNSFLDRPAHYPFTHKVPEKYSDMALN</sequence>
<proteinExistence type="predicted"/>
<dbReference type="EMBL" id="GECU01037091">
    <property type="protein sequence ID" value="JAS70615.1"/>
    <property type="molecule type" value="Transcribed_RNA"/>
</dbReference>
<evidence type="ECO:0000313" key="2">
    <source>
        <dbReference type="EMBL" id="JAS70615.1"/>
    </source>
</evidence>
<feature type="compositionally biased region" description="Low complexity" evidence="1">
    <location>
        <begin position="592"/>
        <end position="601"/>
    </location>
</feature>
<feature type="compositionally biased region" description="Basic residues" evidence="1">
    <location>
        <begin position="290"/>
        <end position="305"/>
    </location>
</feature>
<feature type="compositionally biased region" description="Basic residues" evidence="1">
    <location>
        <begin position="209"/>
        <end position="218"/>
    </location>
</feature>
<feature type="non-terminal residue" evidence="2">
    <location>
        <position position="1055"/>
    </location>
</feature>
<feature type="region of interest" description="Disordered" evidence="1">
    <location>
        <begin position="359"/>
        <end position="424"/>
    </location>
</feature>
<reference evidence="2" key="1">
    <citation type="submission" date="2015-11" db="EMBL/GenBank/DDBJ databases">
        <title>De novo transcriptome assembly of four potential Pierce s Disease insect vectors from Arizona vineyards.</title>
        <authorList>
            <person name="Tassone E.E."/>
        </authorList>
    </citation>
    <scope>NUCLEOTIDE SEQUENCE</scope>
</reference>
<feature type="region of interest" description="Disordered" evidence="1">
    <location>
        <begin position="1"/>
        <end position="26"/>
    </location>
</feature>
<feature type="region of interest" description="Disordered" evidence="1">
    <location>
        <begin position="255"/>
        <end position="310"/>
    </location>
</feature>
<feature type="compositionally biased region" description="Basic residues" evidence="1">
    <location>
        <begin position="265"/>
        <end position="274"/>
    </location>
</feature>
<gene>
    <name evidence="2" type="ORF">g.49839</name>
</gene>
<feature type="region of interest" description="Disordered" evidence="1">
    <location>
        <begin position="61"/>
        <end position="120"/>
    </location>
</feature>
<feature type="compositionally biased region" description="Basic and acidic residues" evidence="1">
    <location>
        <begin position="359"/>
        <end position="382"/>
    </location>
</feature>
<dbReference type="AlphaFoldDB" id="A0A1B6H7B1"/>
<evidence type="ECO:0000256" key="1">
    <source>
        <dbReference type="SAM" id="MobiDB-lite"/>
    </source>
</evidence>
<protein>
    <submittedName>
        <fullName evidence="2">Uncharacterized protein</fullName>
    </submittedName>
</protein>